<comment type="similarity">
    <text evidence="1 3">Belongs to the short-chain dehydrogenases/reductases (SDR) family.</text>
</comment>
<dbReference type="Pfam" id="PF00106">
    <property type="entry name" value="adh_short"/>
    <property type="match status" value="1"/>
</dbReference>
<evidence type="ECO:0000256" key="3">
    <source>
        <dbReference type="RuleBase" id="RU000363"/>
    </source>
</evidence>
<evidence type="ECO:0000256" key="1">
    <source>
        <dbReference type="ARBA" id="ARBA00006484"/>
    </source>
</evidence>
<name>A0ABS2U2N2_9ACTN</name>
<dbReference type="InterPro" id="IPR036291">
    <property type="entry name" value="NAD(P)-bd_dom_sf"/>
</dbReference>
<dbReference type="PRINTS" id="PR00081">
    <property type="entry name" value="GDHRDH"/>
</dbReference>
<evidence type="ECO:0000313" key="4">
    <source>
        <dbReference type="EMBL" id="MBM9509476.1"/>
    </source>
</evidence>
<dbReference type="CDD" id="cd05374">
    <property type="entry name" value="17beta-HSD-like_SDR_c"/>
    <property type="match status" value="1"/>
</dbReference>
<reference evidence="4 5" key="1">
    <citation type="submission" date="2021-01" db="EMBL/GenBank/DDBJ databases">
        <title>Streptomyces acididurans sp. nov., isolated from a peat swamp forest soil.</title>
        <authorList>
            <person name="Chantavorakit T."/>
            <person name="Duangmal K."/>
        </authorList>
    </citation>
    <scope>NUCLEOTIDE SEQUENCE [LARGE SCALE GENOMIC DNA]</scope>
    <source>
        <strain evidence="4 5">KK5PA1</strain>
    </source>
</reference>
<evidence type="ECO:0000313" key="5">
    <source>
        <dbReference type="Proteomes" id="UP000749040"/>
    </source>
</evidence>
<dbReference type="InterPro" id="IPR002347">
    <property type="entry name" value="SDR_fam"/>
</dbReference>
<comment type="caution">
    <text evidence="4">The sequence shown here is derived from an EMBL/GenBank/DDBJ whole genome shotgun (WGS) entry which is preliminary data.</text>
</comment>
<dbReference type="Gene3D" id="3.40.50.720">
    <property type="entry name" value="NAD(P)-binding Rossmann-like Domain"/>
    <property type="match status" value="1"/>
</dbReference>
<dbReference type="RefSeq" id="WP_205362638.1">
    <property type="nucleotide sequence ID" value="NZ_JADKYB010000026.1"/>
</dbReference>
<keyword evidence="2" id="KW-0560">Oxidoreductase</keyword>
<dbReference type="PANTHER" id="PTHR43976:SF16">
    <property type="entry name" value="SHORT-CHAIN DEHYDROGENASE_REDUCTASE FAMILY PROTEIN"/>
    <property type="match status" value="1"/>
</dbReference>
<protein>
    <submittedName>
        <fullName evidence="4">SDR family oxidoreductase</fullName>
    </submittedName>
</protein>
<dbReference type="SUPFAM" id="SSF51735">
    <property type="entry name" value="NAD(P)-binding Rossmann-fold domains"/>
    <property type="match status" value="1"/>
</dbReference>
<dbReference type="Proteomes" id="UP000749040">
    <property type="component" value="Unassembled WGS sequence"/>
</dbReference>
<accession>A0ABS2U2N2</accession>
<organism evidence="4 5">
    <name type="scientific">Actinacidiphila acididurans</name>
    <dbReference type="NCBI Taxonomy" id="2784346"/>
    <lineage>
        <taxon>Bacteria</taxon>
        <taxon>Bacillati</taxon>
        <taxon>Actinomycetota</taxon>
        <taxon>Actinomycetes</taxon>
        <taxon>Kitasatosporales</taxon>
        <taxon>Streptomycetaceae</taxon>
        <taxon>Actinacidiphila</taxon>
    </lineage>
</organism>
<gene>
    <name evidence="4" type="ORF">ITX44_34000</name>
</gene>
<keyword evidence="5" id="KW-1185">Reference proteome</keyword>
<proteinExistence type="inferred from homology"/>
<dbReference type="InterPro" id="IPR051911">
    <property type="entry name" value="SDR_oxidoreductase"/>
</dbReference>
<dbReference type="PANTHER" id="PTHR43976">
    <property type="entry name" value="SHORT CHAIN DEHYDROGENASE"/>
    <property type="match status" value="1"/>
</dbReference>
<dbReference type="EMBL" id="JADKYB010000026">
    <property type="protein sequence ID" value="MBM9509476.1"/>
    <property type="molecule type" value="Genomic_DNA"/>
</dbReference>
<sequence>MTSVLITGASRGIGRATAAEFARRGHRVVATARDPRSLTGLDVDQRLALDVTDEASVAAAVQEAGEIDVLISNAGAIFFAAVEATPAQQAAELFDLNTLGSLRVAQAVLPGMRARGRGRLLFVSSVVGRIVLPPGAAYQATKWALEALVEALAIEVAPFGLEAALLEPGAVSSGALDDVAHYALADDPYRAIAVPGADSGGMTGAITPQQAAVEIADAAEASPLPLRLPIGDAARAILAARREAPDTVPFVPGQPAAATGDRA</sequence>
<dbReference type="PRINTS" id="PR00080">
    <property type="entry name" value="SDRFAMILY"/>
</dbReference>
<evidence type="ECO:0000256" key="2">
    <source>
        <dbReference type="ARBA" id="ARBA00023002"/>
    </source>
</evidence>